<sequence length="141" mass="16782">MGRVINTNSPGKRRSFHMRTIAEILRRLSQKSQIDDEVRDMVAMIVFSLREIDSTVLESIEAWEKRNYWKKADDFQQKWWWASQMANNIEKMVRTDAWEQLPDFMVKLLPQVADIQINKMMRNASTWEGAYDKLVEEPEKS</sequence>
<evidence type="ECO:0000313" key="1">
    <source>
        <dbReference type="EMBL" id="QPC80737.1"/>
    </source>
</evidence>
<proteinExistence type="predicted"/>
<dbReference type="KEGG" id="pmet:G4Y79_13550"/>
<gene>
    <name evidence="1" type="ORF">G4Y79_13550</name>
</gene>
<accession>A0A7S8E5H8</accession>
<evidence type="ECO:0000313" key="2">
    <source>
        <dbReference type="Proteomes" id="UP000594468"/>
    </source>
</evidence>
<dbReference type="AlphaFoldDB" id="A0A7S8E5H8"/>
<dbReference type="RefSeq" id="WP_195168812.1">
    <property type="nucleotide sequence ID" value="NZ_CP062983.1"/>
</dbReference>
<organism evidence="1 2">
    <name type="scientific">Phototrophicus methaneseepsis</name>
    <dbReference type="NCBI Taxonomy" id="2710758"/>
    <lineage>
        <taxon>Bacteria</taxon>
        <taxon>Bacillati</taxon>
        <taxon>Chloroflexota</taxon>
        <taxon>Candidatus Thermofontia</taxon>
        <taxon>Phototrophicales</taxon>
        <taxon>Phototrophicaceae</taxon>
        <taxon>Phototrophicus</taxon>
    </lineage>
</organism>
<dbReference type="EMBL" id="CP062983">
    <property type="protein sequence ID" value="QPC80737.1"/>
    <property type="molecule type" value="Genomic_DNA"/>
</dbReference>
<keyword evidence="2" id="KW-1185">Reference proteome</keyword>
<name>A0A7S8E5H8_9CHLR</name>
<protein>
    <submittedName>
        <fullName evidence="1">Uncharacterized protein</fullName>
    </submittedName>
</protein>
<reference evidence="1 2" key="1">
    <citation type="submission" date="2020-02" db="EMBL/GenBank/DDBJ databases">
        <authorList>
            <person name="Zheng R.K."/>
            <person name="Sun C.M."/>
        </authorList>
    </citation>
    <scope>NUCLEOTIDE SEQUENCE [LARGE SCALE GENOMIC DNA]</scope>
    <source>
        <strain evidence="2">rifampicinis</strain>
    </source>
</reference>
<dbReference type="Proteomes" id="UP000594468">
    <property type="component" value="Chromosome"/>
</dbReference>